<accession>A0A9D1YPA8</accession>
<name>A0A9D1YPA8_9FIRM</name>
<evidence type="ECO:0000256" key="1">
    <source>
        <dbReference type="ARBA" id="ARBA00010646"/>
    </source>
</evidence>
<proteinExistence type="inferred from homology"/>
<organism evidence="2 3">
    <name type="scientific">Candidatus Eisenbergiella pullistercoris</name>
    <dbReference type="NCBI Taxonomy" id="2838555"/>
    <lineage>
        <taxon>Bacteria</taxon>
        <taxon>Bacillati</taxon>
        <taxon>Bacillota</taxon>
        <taxon>Clostridia</taxon>
        <taxon>Lachnospirales</taxon>
        <taxon>Lachnospiraceae</taxon>
        <taxon>Eisenbergiella</taxon>
    </lineage>
</organism>
<evidence type="ECO:0008006" key="4">
    <source>
        <dbReference type="Google" id="ProtNLM"/>
    </source>
</evidence>
<dbReference type="PANTHER" id="PTHR34135">
    <property type="entry name" value="LYSOZYME"/>
    <property type="match status" value="1"/>
</dbReference>
<dbReference type="PANTHER" id="PTHR34135:SF2">
    <property type="entry name" value="LYSOZYME"/>
    <property type="match status" value="1"/>
</dbReference>
<dbReference type="SUPFAM" id="SSF51445">
    <property type="entry name" value="(Trans)glycosidases"/>
    <property type="match status" value="1"/>
</dbReference>
<sequence>MWKGIDVSDNQGKIDWTQVAAAGVQFAILRSIRRSGKTDYQFAANLAGCRKYNIPVAVYKYTYAVTEVQAQEEARQVVALLQQHNLSTGTMVWWDVEDRDTLQPLGRAKLTVLIQAARTVIEAAGYRFGIYVGLYVYNEGWFDFNQFATAPLWVARYYNNYNVMQFDTDPDQSRKPEVNRAIWGWQYTSTGRVPGINGNADLDICYQDPAGIEETGTEPGTIWCLSIADVWSEAIAKAAAAAYLGCLVHKAAVLDVSGIEIWIASIADVWTQDQAEEVQRQFAALGVAGVVHNIRVVE</sequence>
<gene>
    <name evidence="2" type="ORF">H9831_05050</name>
</gene>
<dbReference type="PROSITE" id="PS51904">
    <property type="entry name" value="GLYCOSYL_HYDROL_F25_2"/>
    <property type="match status" value="1"/>
</dbReference>
<protein>
    <recommendedName>
        <fullName evidence="4">Lysozyme</fullName>
    </recommendedName>
</protein>
<evidence type="ECO:0000313" key="3">
    <source>
        <dbReference type="Proteomes" id="UP000824007"/>
    </source>
</evidence>
<dbReference type="InterPro" id="IPR017853">
    <property type="entry name" value="GH"/>
</dbReference>
<reference evidence="2" key="1">
    <citation type="journal article" date="2021" name="PeerJ">
        <title>Extensive microbial diversity within the chicken gut microbiome revealed by metagenomics and culture.</title>
        <authorList>
            <person name="Gilroy R."/>
            <person name="Ravi A."/>
            <person name="Getino M."/>
            <person name="Pursley I."/>
            <person name="Horton D.L."/>
            <person name="Alikhan N.F."/>
            <person name="Baker D."/>
            <person name="Gharbi K."/>
            <person name="Hall N."/>
            <person name="Watson M."/>
            <person name="Adriaenssens E.M."/>
            <person name="Foster-Nyarko E."/>
            <person name="Jarju S."/>
            <person name="Secka A."/>
            <person name="Antonio M."/>
            <person name="Oren A."/>
            <person name="Chaudhuri R.R."/>
            <person name="La Ragione R."/>
            <person name="Hildebrand F."/>
            <person name="Pallen M.J."/>
        </authorList>
    </citation>
    <scope>NUCLEOTIDE SEQUENCE</scope>
    <source>
        <strain evidence="2">ChiSxjej3B15-24422</strain>
    </source>
</reference>
<dbReference type="GO" id="GO:0016052">
    <property type="term" value="P:carbohydrate catabolic process"/>
    <property type="evidence" value="ECO:0007669"/>
    <property type="project" value="TreeGrafter"/>
</dbReference>
<comment type="similarity">
    <text evidence="1">Belongs to the glycosyl hydrolase 25 family.</text>
</comment>
<dbReference type="GO" id="GO:0003796">
    <property type="term" value="F:lysozyme activity"/>
    <property type="evidence" value="ECO:0007669"/>
    <property type="project" value="InterPro"/>
</dbReference>
<comment type="caution">
    <text evidence="2">The sequence shown here is derived from an EMBL/GenBank/DDBJ whole genome shotgun (WGS) entry which is preliminary data.</text>
</comment>
<dbReference type="EMBL" id="DXDD01000065">
    <property type="protein sequence ID" value="HIY60034.1"/>
    <property type="molecule type" value="Genomic_DNA"/>
</dbReference>
<dbReference type="Proteomes" id="UP000824007">
    <property type="component" value="Unassembled WGS sequence"/>
</dbReference>
<evidence type="ECO:0000313" key="2">
    <source>
        <dbReference type="EMBL" id="HIY60034.1"/>
    </source>
</evidence>
<dbReference type="Gene3D" id="3.20.20.80">
    <property type="entry name" value="Glycosidases"/>
    <property type="match status" value="1"/>
</dbReference>
<dbReference type="InterPro" id="IPR002053">
    <property type="entry name" value="Glyco_hydro_25"/>
</dbReference>
<dbReference type="AlphaFoldDB" id="A0A9D1YPA8"/>
<dbReference type="Pfam" id="PF01183">
    <property type="entry name" value="Glyco_hydro_25"/>
    <property type="match status" value="1"/>
</dbReference>
<dbReference type="GO" id="GO:0016998">
    <property type="term" value="P:cell wall macromolecule catabolic process"/>
    <property type="evidence" value="ECO:0007669"/>
    <property type="project" value="InterPro"/>
</dbReference>
<reference evidence="2" key="2">
    <citation type="submission" date="2021-04" db="EMBL/GenBank/DDBJ databases">
        <authorList>
            <person name="Gilroy R."/>
        </authorList>
    </citation>
    <scope>NUCLEOTIDE SEQUENCE</scope>
    <source>
        <strain evidence="2">ChiSxjej3B15-24422</strain>
    </source>
</reference>
<dbReference type="GO" id="GO:0009253">
    <property type="term" value="P:peptidoglycan catabolic process"/>
    <property type="evidence" value="ECO:0007669"/>
    <property type="project" value="InterPro"/>
</dbReference>